<reference evidence="8 9" key="1">
    <citation type="submission" date="2023-11" db="EMBL/GenBank/DDBJ databases">
        <title>Halocaridina rubra genome assembly.</title>
        <authorList>
            <person name="Smith C."/>
        </authorList>
    </citation>
    <scope>NUCLEOTIDE SEQUENCE [LARGE SCALE GENOMIC DNA]</scope>
    <source>
        <strain evidence="8">EP-1</strain>
        <tissue evidence="8">Whole</tissue>
    </source>
</reference>
<gene>
    <name evidence="8" type="primary">FPR2</name>
    <name evidence="8" type="ORF">SK128_002903</name>
</gene>
<dbReference type="PROSITE" id="PS50059">
    <property type="entry name" value="FKBP_PPIASE"/>
    <property type="match status" value="2"/>
</dbReference>
<dbReference type="EMBL" id="JAXCGZ010018915">
    <property type="protein sequence ID" value="KAK7067149.1"/>
    <property type="molecule type" value="Genomic_DNA"/>
</dbReference>
<evidence type="ECO:0000256" key="5">
    <source>
        <dbReference type="PROSITE-ProRule" id="PRU00277"/>
    </source>
</evidence>
<dbReference type="InterPro" id="IPR001179">
    <property type="entry name" value="PPIase_FKBP_dom"/>
</dbReference>
<feature type="region of interest" description="Disordered" evidence="6">
    <location>
        <begin position="277"/>
        <end position="297"/>
    </location>
</feature>
<protein>
    <recommendedName>
        <fullName evidence="2 5">peptidylprolyl isomerase</fullName>
        <ecNumber evidence="2 5">5.2.1.8</ecNumber>
    </recommendedName>
</protein>
<dbReference type="PANTHER" id="PTHR45779:SF7">
    <property type="entry name" value="PEPTIDYLPROLYL ISOMERASE"/>
    <property type="match status" value="1"/>
</dbReference>
<dbReference type="EC" id="5.2.1.8" evidence="2 5"/>
<dbReference type="GO" id="GO:0003755">
    <property type="term" value="F:peptidyl-prolyl cis-trans isomerase activity"/>
    <property type="evidence" value="ECO:0007669"/>
    <property type="project" value="UniProtKB-KW"/>
</dbReference>
<evidence type="ECO:0000256" key="4">
    <source>
        <dbReference type="ARBA" id="ARBA00023235"/>
    </source>
</evidence>
<proteinExistence type="predicted"/>
<evidence type="ECO:0000256" key="2">
    <source>
        <dbReference type="ARBA" id="ARBA00013194"/>
    </source>
</evidence>
<feature type="compositionally biased region" description="Basic and acidic residues" evidence="6">
    <location>
        <begin position="277"/>
        <end position="292"/>
    </location>
</feature>
<comment type="caution">
    <text evidence="8">The sequence shown here is derived from an EMBL/GenBank/DDBJ whole genome shotgun (WGS) entry which is preliminary data.</text>
</comment>
<name>A0AAN8ZXL1_HALRR</name>
<organism evidence="8 9">
    <name type="scientific">Halocaridina rubra</name>
    <name type="common">Hawaiian red shrimp</name>
    <dbReference type="NCBI Taxonomy" id="373956"/>
    <lineage>
        <taxon>Eukaryota</taxon>
        <taxon>Metazoa</taxon>
        <taxon>Ecdysozoa</taxon>
        <taxon>Arthropoda</taxon>
        <taxon>Crustacea</taxon>
        <taxon>Multicrustacea</taxon>
        <taxon>Malacostraca</taxon>
        <taxon>Eumalacostraca</taxon>
        <taxon>Eucarida</taxon>
        <taxon>Decapoda</taxon>
        <taxon>Pleocyemata</taxon>
        <taxon>Caridea</taxon>
        <taxon>Atyoidea</taxon>
        <taxon>Atyidae</taxon>
        <taxon>Halocaridina</taxon>
    </lineage>
</organism>
<dbReference type="FunFam" id="3.10.50.40:FF:000006">
    <property type="entry name" value="Peptidyl-prolyl cis-trans isomerase"/>
    <property type="match status" value="2"/>
</dbReference>
<evidence type="ECO:0000259" key="7">
    <source>
        <dbReference type="PROSITE" id="PS50059"/>
    </source>
</evidence>
<accession>A0AAN8ZXL1</accession>
<dbReference type="SUPFAM" id="SSF54534">
    <property type="entry name" value="FKBP-like"/>
    <property type="match status" value="2"/>
</dbReference>
<keyword evidence="9" id="KW-1185">Reference proteome</keyword>
<feature type="domain" description="PPIase FKBP-type" evidence="7">
    <location>
        <begin position="318"/>
        <end position="406"/>
    </location>
</feature>
<keyword evidence="3 5" id="KW-0697">Rotamase</keyword>
<evidence type="ECO:0000256" key="1">
    <source>
        <dbReference type="ARBA" id="ARBA00000971"/>
    </source>
</evidence>
<dbReference type="GO" id="GO:0005783">
    <property type="term" value="C:endoplasmic reticulum"/>
    <property type="evidence" value="ECO:0007669"/>
    <property type="project" value="TreeGrafter"/>
</dbReference>
<dbReference type="Gene3D" id="3.10.50.40">
    <property type="match status" value="2"/>
</dbReference>
<dbReference type="InterPro" id="IPR044609">
    <property type="entry name" value="FKBP2/11"/>
</dbReference>
<dbReference type="InterPro" id="IPR046357">
    <property type="entry name" value="PPIase_dom_sf"/>
</dbReference>
<dbReference type="Proteomes" id="UP001381693">
    <property type="component" value="Unassembled WGS sequence"/>
</dbReference>
<dbReference type="AlphaFoldDB" id="A0AAN8ZXL1"/>
<evidence type="ECO:0000256" key="6">
    <source>
        <dbReference type="SAM" id="MobiDB-lite"/>
    </source>
</evidence>
<evidence type="ECO:0000313" key="8">
    <source>
        <dbReference type="EMBL" id="KAK7067149.1"/>
    </source>
</evidence>
<comment type="catalytic activity">
    <reaction evidence="1 5">
        <text>[protein]-peptidylproline (omega=180) = [protein]-peptidylproline (omega=0)</text>
        <dbReference type="Rhea" id="RHEA:16237"/>
        <dbReference type="Rhea" id="RHEA-COMP:10747"/>
        <dbReference type="Rhea" id="RHEA-COMP:10748"/>
        <dbReference type="ChEBI" id="CHEBI:83833"/>
        <dbReference type="ChEBI" id="CHEBI:83834"/>
        <dbReference type="EC" id="5.2.1.8"/>
    </reaction>
</comment>
<dbReference type="Pfam" id="PF00254">
    <property type="entry name" value="FKBP_C"/>
    <property type="match status" value="2"/>
</dbReference>
<sequence>MILELLRRSLKLTDGEIFCHVYRDLTWSRLEYCNAVWCPIKKCDAELLERPKRHATKIVPTLRDCSYNETQMPQFTQSLLPQKKRRYDFTLQNHSSVFLTAENLKVCSSQKIIIDNLSLIKSRRRNRYTRSKFISQAGRMGACFHGLAIAILATAAGLAHAQQDAGELRVEILSKPGVCRFESAPGDKILVHYVGRLTNGTIFDQSSNRGNAFEFRLGAGQVIRGWDRGLDRMCVGERRRLTIPPHLAYGEKGAGGVIPPHATLVFEVELVDIPDKAFSEKEQPERRPRPDSQSESVNELLKQTLVRPQSCSREAKRGDSVTVHYTGQLTNLQKFDSSIDRGEPFVFTLGQGQVIPGWEQGVLGMCVGESRRLIVPPNMAYGENGAGDVIPPNATLIFSIQLLKIN</sequence>
<evidence type="ECO:0000313" key="9">
    <source>
        <dbReference type="Proteomes" id="UP001381693"/>
    </source>
</evidence>
<feature type="domain" description="PPIase FKBP-type" evidence="7">
    <location>
        <begin position="186"/>
        <end position="274"/>
    </location>
</feature>
<keyword evidence="4 5" id="KW-0413">Isomerase</keyword>
<evidence type="ECO:0000256" key="3">
    <source>
        <dbReference type="ARBA" id="ARBA00023110"/>
    </source>
</evidence>
<dbReference type="PANTHER" id="PTHR45779">
    <property type="entry name" value="PEPTIDYLPROLYL ISOMERASE"/>
    <property type="match status" value="1"/>
</dbReference>